<comment type="caution">
    <text evidence="1">The sequence shown here is derived from an EMBL/GenBank/DDBJ whole genome shotgun (WGS) entry which is preliminary data.</text>
</comment>
<dbReference type="Proteomes" id="UP001221898">
    <property type="component" value="Unassembled WGS sequence"/>
</dbReference>
<gene>
    <name evidence="1" type="ORF">AAFF_G00214200</name>
</gene>
<accession>A0AAD7W587</accession>
<keyword evidence="2" id="KW-1185">Reference proteome</keyword>
<dbReference type="AlphaFoldDB" id="A0AAD7W587"/>
<proteinExistence type="predicted"/>
<dbReference type="EMBL" id="JAINUG010000284">
    <property type="protein sequence ID" value="KAJ8383850.1"/>
    <property type="molecule type" value="Genomic_DNA"/>
</dbReference>
<evidence type="ECO:0000313" key="2">
    <source>
        <dbReference type="Proteomes" id="UP001221898"/>
    </source>
</evidence>
<reference evidence="1" key="1">
    <citation type="journal article" date="2023" name="Science">
        <title>Genome structures resolve the early diversification of teleost fishes.</title>
        <authorList>
            <person name="Parey E."/>
            <person name="Louis A."/>
            <person name="Montfort J."/>
            <person name="Bouchez O."/>
            <person name="Roques C."/>
            <person name="Iampietro C."/>
            <person name="Lluch J."/>
            <person name="Castinel A."/>
            <person name="Donnadieu C."/>
            <person name="Desvignes T."/>
            <person name="Floi Bucao C."/>
            <person name="Jouanno E."/>
            <person name="Wen M."/>
            <person name="Mejri S."/>
            <person name="Dirks R."/>
            <person name="Jansen H."/>
            <person name="Henkel C."/>
            <person name="Chen W.J."/>
            <person name="Zahm M."/>
            <person name="Cabau C."/>
            <person name="Klopp C."/>
            <person name="Thompson A.W."/>
            <person name="Robinson-Rechavi M."/>
            <person name="Braasch I."/>
            <person name="Lecointre G."/>
            <person name="Bobe J."/>
            <person name="Postlethwait J.H."/>
            <person name="Berthelot C."/>
            <person name="Roest Crollius H."/>
            <person name="Guiguen Y."/>
        </authorList>
    </citation>
    <scope>NUCLEOTIDE SEQUENCE</scope>
    <source>
        <strain evidence="1">NC1722</strain>
    </source>
</reference>
<sequence length="96" mass="10206">MRGVSKTPAGAVSYGNGGPVSARRQRGALATVIERLCLQEFVKHSLKITPVCSAAVSKTHTPAEEIKDIALLHGRHYGPRPLIRPLAAIIKAPSSK</sequence>
<name>A0AAD7W587_9TELE</name>
<organism evidence="1 2">
    <name type="scientific">Aldrovandia affinis</name>
    <dbReference type="NCBI Taxonomy" id="143900"/>
    <lineage>
        <taxon>Eukaryota</taxon>
        <taxon>Metazoa</taxon>
        <taxon>Chordata</taxon>
        <taxon>Craniata</taxon>
        <taxon>Vertebrata</taxon>
        <taxon>Euteleostomi</taxon>
        <taxon>Actinopterygii</taxon>
        <taxon>Neopterygii</taxon>
        <taxon>Teleostei</taxon>
        <taxon>Notacanthiformes</taxon>
        <taxon>Halosauridae</taxon>
        <taxon>Aldrovandia</taxon>
    </lineage>
</organism>
<protein>
    <submittedName>
        <fullName evidence="1">Uncharacterized protein</fullName>
    </submittedName>
</protein>
<evidence type="ECO:0000313" key="1">
    <source>
        <dbReference type="EMBL" id="KAJ8383850.1"/>
    </source>
</evidence>